<dbReference type="Proteomes" id="UP000694844">
    <property type="component" value="Chromosome 7"/>
</dbReference>
<feature type="chain" id="PRO_5034934277" evidence="2">
    <location>
        <begin position="21"/>
        <end position="281"/>
    </location>
</feature>
<dbReference type="OrthoDB" id="6196599at2759"/>
<gene>
    <name evidence="4" type="primary">LOC111104034</name>
</gene>
<keyword evidence="1" id="KW-0472">Membrane</keyword>
<keyword evidence="1" id="KW-0812">Transmembrane</keyword>
<protein>
    <submittedName>
        <fullName evidence="4">Uncharacterized protein LOC111104034</fullName>
    </submittedName>
</protein>
<dbReference type="AlphaFoldDB" id="A0A8B8AQJ3"/>
<feature type="signal peptide" evidence="2">
    <location>
        <begin position="1"/>
        <end position="20"/>
    </location>
</feature>
<evidence type="ECO:0000313" key="3">
    <source>
        <dbReference type="Proteomes" id="UP000694844"/>
    </source>
</evidence>
<name>A0A8B8AQJ3_CRAVI</name>
<proteinExistence type="predicted"/>
<evidence type="ECO:0000313" key="4">
    <source>
        <dbReference type="RefSeq" id="XP_022293445.1"/>
    </source>
</evidence>
<keyword evidence="2" id="KW-0732">Signal</keyword>
<dbReference type="RefSeq" id="XP_022293445.1">
    <property type="nucleotide sequence ID" value="XM_022437737.1"/>
</dbReference>
<feature type="transmembrane region" description="Helical" evidence="1">
    <location>
        <begin position="178"/>
        <end position="202"/>
    </location>
</feature>
<sequence length="281" mass="31311">MMFKGSTSIILVGWLLMVTGDRECSWSRTTVQKVDSCPVNKSTYEQRRMEKNCQALAELQHCTTPSNFLYHCLINEYGDALIEVCAPIFIINGYCAEYNIIGARIQPHYSLKCSDINPPCGDRYNSTDAYLYTGCYDIVKKNQLKTNVNTNTVSSTELSTTVGEIPVKENSSLETQPALIAVIVIVMIAVVTVVIAVPILVIKRRGYPCRKVSEGSPEQNPLMPLKKSTILSGSVTNFTCDRSRYEKFINLGKALRDTLLVEGDTLQDKMDENKGLKDLLS</sequence>
<dbReference type="GeneID" id="111104034"/>
<keyword evidence="1" id="KW-1133">Transmembrane helix</keyword>
<organism evidence="3 4">
    <name type="scientific">Crassostrea virginica</name>
    <name type="common">Eastern oyster</name>
    <dbReference type="NCBI Taxonomy" id="6565"/>
    <lineage>
        <taxon>Eukaryota</taxon>
        <taxon>Metazoa</taxon>
        <taxon>Spiralia</taxon>
        <taxon>Lophotrochozoa</taxon>
        <taxon>Mollusca</taxon>
        <taxon>Bivalvia</taxon>
        <taxon>Autobranchia</taxon>
        <taxon>Pteriomorphia</taxon>
        <taxon>Ostreida</taxon>
        <taxon>Ostreoidea</taxon>
        <taxon>Ostreidae</taxon>
        <taxon>Crassostrea</taxon>
    </lineage>
</organism>
<evidence type="ECO:0000256" key="1">
    <source>
        <dbReference type="SAM" id="Phobius"/>
    </source>
</evidence>
<reference evidence="4" key="1">
    <citation type="submission" date="2025-08" db="UniProtKB">
        <authorList>
            <consortium name="RefSeq"/>
        </authorList>
    </citation>
    <scope>IDENTIFICATION</scope>
    <source>
        <tissue evidence="4">Whole sample</tissue>
    </source>
</reference>
<keyword evidence="3" id="KW-1185">Reference proteome</keyword>
<accession>A0A8B8AQJ3</accession>
<evidence type="ECO:0000256" key="2">
    <source>
        <dbReference type="SAM" id="SignalP"/>
    </source>
</evidence>
<dbReference type="KEGG" id="cvn:111104034"/>